<sequence length="250" mass="27651">MNGVFAAAIAIYNPDSDISTLEPVNASMLFTLLLVANILYMLAETLAHLALLALLGSIFCDMRIAYHLLMTVVGIWGLTSSIIVGICWKFRTGETGGGVNIYHFLLAHACIELFFSILPTALYLPAIYKLNMKRWKRWKLFGLWSLPTLLIIMVFIWRLVTLARLSTPGTYLFDDSEIVSSSVVECSILTVYTCAHSVYSVFKVAFKSLKEAFLNGSQQGDIEQGNCYSVSFGKDAPENSCGTPSMRSTV</sequence>
<comment type="similarity">
    <text evidence="5">Belongs to the SAT4 family.</text>
</comment>
<evidence type="ECO:0000256" key="1">
    <source>
        <dbReference type="ARBA" id="ARBA00004141"/>
    </source>
</evidence>
<evidence type="ECO:0000259" key="7">
    <source>
        <dbReference type="Pfam" id="PF20684"/>
    </source>
</evidence>
<evidence type="ECO:0000256" key="6">
    <source>
        <dbReference type="SAM" id="Phobius"/>
    </source>
</evidence>
<feature type="transmembrane region" description="Helical" evidence="6">
    <location>
        <begin position="64"/>
        <end position="86"/>
    </location>
</feature>
<feature type="transmembrane region" description="Helical" evidence="6">
    <location>
        <begin position="106"/>
        <end position="128"/>
    </location>
</feature>
<reference evidence="8" key="1">
    <citation type="journal article" date="2021" name="Nat. Commun.">
        <title>Genetic determinants of endophytism in the Arabidopsis root mycobiome.</title>
        <authorList>
            <person name="Mesny F."/>
            <person name="Miyauchi S."/>
            <person name="Thiergart T."/>
            <person name="Pickel B."/>
            <person name="Atanasova L."/>
            <person name="Karlsson M."/>
            <person name="Huettel B."/>
            <person name="Barry K.W."/>
            <person name="Haridas S."/>
            <person name="Chen C."/>
            <person name="Bauer D."/>
            <person name="Andreopoulos W."/>
            <person name="Pangilinan J."/>
            <person name="LaButti K."/>
            <person name="Riley R."/>
            <person name="Lipzen A."/>
            <person name="Clum A."/>
            <person name="Drula E."/>
            <person name="Henrissat B."/>
            <person name="Kohler A."/>
            <person name="Grigoriev I.V."/>
            <person name="Martin F.M."/>
            <person name="Hacquard S."/>
        </authorList>
    </citation>
    <scope>NUCLEOTIDE SEQUENCE</scope>
    <source>
        <strain evidence="8">MPI-CAGE-CH-0235</strain>
    </source>
</reference>
<feature type="transmembrane region" description="Helical" evidence="6">
    <location>
        <begin position="140"/>
        <end position="160"/>
    </location>
</feature>
<keyword evidence="3 6" id="KW-1133">Transmembrane helix</keyword>
<comment type="subcellular location">
    <subcellularLocation>
        <location evidence="1">Membrane</location>
        <topology evidence="1">Multi-pass membrane protein</topology>
    </subcellularLocation>
</comment>
<evidence type="ECO:0000256" key="5">
    <source>
        <dbReference type="ARBA" id="ARBA00038359"/>
    </source>
</evidence>
<dbReference type="PANTHER" id="PTHR33048:SF47">
    <property type="entry name" value="INTEGRAL MEMBRANE PROTEIN-RELATED"/>
    <property type="match status" value="1"/>
</dbReference>
<evidence type="ECO:0000256" key="3">
    <source>
        <dbReference type="ARBA" id="ARBA00022989"/>
    </source>
</evidence>
<evidence type="ECO:0000313" key="8">
    <source>
        <dbReference type="EMBL" id="KAH7303595.1"/>
    </source>
</evidence>
<evidence type="ECO:0000256" key="4">
    <source>
        <dbReference type="ARBA" id="ARBA00023136"/>
    </source>
</evidence>
<dbReference type="PANTHER" id="PTHR33048">
    <property type="entry name" value="PTH11-LIKE INTEGRAL MEMBRANE PROTEIN (AFU_ORTHOLOGUE AFUA_5G11245)"/>
    <property type="match status" value="1"/>
</dbReference>
<comment type="caution">
    <text evidence="8">The sequence shown here is derived from an EMBL/GenBank/DDBJ whole genome shotgun (WGS) entry which is preliminary data.</text>
</comment>
<feature type="transmembrane region" description="Helical" evidence="6">
    <location>
        <begin position="29"/>
        <end position="52"/>
    </location>
</feature>
<dbReference type="GO" id="GO:0016020">
    <property type="term" value="C:membrane"/>
    <property type="evidence" value="ECO:0007669"/>
    <property type="project" value="UniProtKB-SubCell"/>
</dbReference>
<dbReference type="InterPro" id="IPR049326">
    <property type="entry name" value="Rhodopsin_dom_fungi"/>
</dbReference>
<keyword evidence="4 6" id="KW-0472">Membrane</keyword>
<accession>A0A8K0SGS4</accession>
<dbReference type="EMBL" id="JAGPNK010000031">
    <property type="protein sequence ID" value="KAH7303595.1"/>
    <property type="molecule type" value="Genomic_DNA"/>
</dbReference>
<evidence type="ECO:0000313" key="9">
    <source>
        <dbReference type="Proteomes" id="UP000813444"/>
    </source>
</evidence>
<protein>
    <recommendedName>
        <fullName evidence="7">Rhodopsin domain-containing protein</fullName>
    </recommendedName>
</protein>
<proteinExistence type="inferred from homology"/>
<gene>
    <name evidence="8" type="ORF">B0I35DRAFT_485074</name>
</gene>
<organism evidence="8 9">
    <name type="scientific">Stachybotrys elegans</name>
    <dbReference type="NCBI Taxonomy" id="80388"/>
    <lineage>
        <taxon>Eukaryota</taxon>
        <taxon>Fungi</taxon>
        <taxon>Dikarya</taxon>
        <taxon>Ascomycota</taxon>
        <taxon>Pezizomycotina</taxon>
        <taxon>Sordariomycetes</taxon>
        <taxon>Hypocreomycetidae</taxon>
        <taxon>Hypocreales</taxon>
        <taxon>Stachybotryaceae</taxon>
        <taxon>Stachybotrys</taxon>
    </lineage>
</organism>
<dbReference type="Pfam" id="PF20684">
    <property type="entry name" value="Fung_rhodopsin"/>
    <property type="match status" value="1"/>
</dbReference>
<keyword evidence="9" id="KW-1185">Reference proteome</keyword>
<name>A0A8K0SGS4_9HYPO</name>
<dbReference type="AlphaFoldDB" id="A0A8K0SGS4"/>
<keyword evidence="2 6" id="KW-0812">Transmembrane</keyword>
<feature type="domain" description="Rhodopsin" evidence="7">
    <location>
        <begin position="17"/>
        <end position="202"/>
    </location>
</feature>
<dbReference type="Proteomes" id="UP000813444">
    <property type="component" value="Unassembled WGS sequence"/>
</dbReference>
<evidence type="ECO:0000256" key="2">
    <source>
        <dbReference type="ARBA" id="ARBA00022692"/>
    </source>
</evidence>
<dbReference type="InterPro" id="IPR052337">
    <property type="entry name" value="SAT4-like"/>
</dbReference>